<feature type="compositionally biased region" description="Polar residues" evidence="1">
    <location>
        <begin position="470"/>
        <end position="481"/>
    </location>
</feature>
<accession>A0AAE0CHM4</accession>
<feature type="non-terminal residue" evidence="2">
    <location>
        <position position="1150"/>
    </location>
</feature>
<feature type="compositionally biased region" description="Pro residues" evidence="1">
    <location>
        <begin position="367"/>
        <end position="379"/>
    </location>
</feature>
<feature type="compositionally biased region" description="Low complexity" evidence="1">
    <location>
        <begin position="435"/>
        <end position="448"/>
    </location>
</feature>
<feature type="compositionally biased region" description="Polar residues" evidence="1">
    <location>
        <begin position="904"/>
        <end position="918"/>
    </location>
</feature>
<reference evidence="2 3" key="1">
    <citation type="journal article" date="2015" name="Genome Biol. Evol.">
        <title>Comparative Genomics of a Bacterivorous Green Alga Reveals Evolutionary Causalities and Consequences of Phago-Mixotrophic Mode of Nutrition.</title>
        <authorList>
            <person name="Burns J.A."/>
            <person name="Paasch A."/>
            <person name="Narechania A."/>
            <person name="Kim E."/>
        </authorList>
    </citation>
    <scope>NUCLEOTIDE SEQUENCE [LARGE SCALE GENOMIC DNA]</scope>
    <source>
        <strain evidence="2 3">PLY_AMNH</strain>
    </source>
</reference>
<evidence type="ECO:0000256" key="1">
    <source>
        <dbReference type="SAM" id="MobiDB-lite"/>
    </source>
</evidence>
<proteinExistence type="predicted"/>
<feature type="region of interest" description="Disordered" evidence="1">
    <location>
        <begin position="359"/>
        <end position="577"/>
    </location>
</feature>
<feature type="compositionally biased region" description="Low complexity" evidence="1">
    <location>
        <begin position="649"/>
        <end position="659"/>
    </location>
</feature>
<comment type="caution">
    <text evidence="2">The sequence shown here is derived from an EMBL/GenBank/DDBJ whole genome shotgun (WGS) entry which is preliminary data.</text>
</comment>
<evidence type="ECO:0000313" key="3">
    <source>
        <dbReference type="Proteomes" id="UP001190700"/>
    </source>
</evidence>
<feature type="compositionally biased region" description="Polar residues" evidence="1">
    <location>
        <begin position="279"/>
        <end position="300"/>
    </location>
</feature>
<keyword evidence="3" id="KW-1185">Reference proteome</keyword>
<feature type="region of interest" description="Disordered" evidence="1">
    <location>
        <begin position="765"/>
        <end position="968"/>
    </location>
</feature>
<dbReference type="EMBL" id="LGRX02023500">
    <property type="protein sequence ID" value="KAK3254509.1"/>
    <property type="molecule type" value="Genomic_DNA"/>
</dbReference>
<dbReference type="PANTHER" id="PTHR24216:SF65">
    <property type="entry name" value="PAXILLIN-LIKE PROTEIN 1"/>
    <property type="match status" value="1"/>
</dbReference>
<dbReference type="AlphaFoldDB" id="A0AAE0CHM4"/>
<feature type="compositionally biased region" description="Low complexity" evidence="1">
    <location>
        <begin position="492"/>
        <end position="502"/>
    </location>
</feature>
<feature type="region of interest" description="Disordered" evidence="1">
    <location>
        <begin position="623"/>
        <end position="730"/>
    </location>
</feature>
<name>A0AAE0CHM4_9CHLO</name>
<feature type="compositionally biased region" description="Basic and acidic residues" evidence="1">
    <location>
        <begin position="883"/>
        <end position="894"/>
    </location>
</feature>
<gene>
    <name evidence="2" type="ORF">CYMTET_36275</name>
</gene>
<evidence type="ECO:0000313" key="2">
    <source>
        <dbReference type="EMBL" id="KAK3254509.1"/>
    </source>
</evidence>
<feature type="compositionally biased region" description="Low complexity" evidence="1">
    <location>
        <begin position="549"/>
        <end position="566"/>
    </location>
</feature>
<feature type="region of interest" description="Disordered" evidence="1">
    <location>
        <begin position="211"/>
        <end position="309"/>
    </location>
</feature>
<feature type="compositionally biased region" description="Low complexity" evidence="1">
    <location>
        <begin position="626"/>
        <end position="641"/>
    </location>
</feature>
<feature type="compositionally biased region" description="Acidic residues" evidence="1">
    <location>
        <begin position="796"/>
        <end position="870"/>
    </location>
</feature>
<feature type="compositionally biased region" description="Low complexity" evidence="1">
    <location>
        <begin position="777"/>
        <end position="793"/>
    </location>
</feature>
<organism evidence="2 3">
    <name type="scientific">Cymbomonas tetramitiformis</name>
    <dbReference type="NCBI Taxonomy" id="36881"/>
    <lineage>
        <taxon>Eukaryota</taxon>
        <taxon>Viridiplantae</taxon>
        <taxon>Chlorophyta</taxon>
        <taxon>Pyramimonadophyceae</taxon>
        <taxon>Pyramimonadales</taxon>
        <taxon>Pyramimonadaceae</taxon>
        <taxon>Cymbomonas</taxon>
    </lineage>
</organism>
<dbReference type="PANTHER" id="PTHR24216">
    <property type="entry name" value="PAXILLIN-RELATED"/>
    <property type="match status" value="1"/>
</dbReference>
<dbReference type="Proteomes" id="UP001190700">
    <property type="component" value="Unassembled WGS sequence"/>
</dbReference>
<protein>
    <submittedName>
        <fullName evidence="2">Uncharacterized protein</fullName>
    </submittedName>
</protein>
<feature type="compositionally biased region" description="Pro residues" evidence="1">
    <location>
        <begin position="503"/>
        <end position="523"/>
    </location>
</feature>
<feature type="compositionally biased region" description="Low complexity" evidence="1">
    <location>
        <begin position="672"/>
        <end position="685"/>
    </location>
</feature>
<sequence>MAETPTKHAVKWILQKILHCKKYAKIPASDLGKTLNELDPSLLDSEPILESLLGVRGLQELNKKDGFSCDRLRQLEDLLPFSQRNEKTSKADLKLRTQLVLEPLLRPTFSEADLEQFKQKLQEFFPPEFSDIHGFAERRDELITITDATDVTSAVAKFQQRSTSEIQEVQALATVLLLQADEQLKERLGLPFFVTLEKQISHFNAYPTGGTFGAVPGERDQSEAAAGGTFGAVPGERDQSEAAAGGTFGAVPGERDQSEAAGALGRMESTKDCGKQAGPSHQTAPASLAQPSHATVQQQEDAVGTAPLAPNRTMRSLFVADAALSRGQSGGALGARGACKVAQASTSIAQRGTGELPQAVAATDSPAPHPRSSPAPHPRSSPASPTQHTRPHRHTSPAPHRPHPAEDPLRVLGHKTAELPQPVQQPPQTLHRTAPSPSQPLRSPLQNKTPPPSWPKPVSKPTCEQRPQHIAQQTEELSQRASHPPPRQPSNQPTRSPRQQASRPPPPHYPQQPSRKPPQPPPEHSSRQPPQQPSRTPPQQRSHPPPRQPSQQQQQQQAQQQAQAQRVQDGPSPEEAMQAQCELIAALSALAAGSQQALLRFDDAALGSILRQSITTALRCAQVRVSSDPSLSAPTAASPAPGSVPPASAPESPAPSSRPGVRRPPATASCFPVPSASPAQDPSSAFDLPRAFTVPRRGHPDETPASHRGPAMGPSDGTGAPHQHQAAAALENSWADLRSVAARIMKSSLPAKKAALWDDSVRMAAGSQAGWAENRRSAPSPSRQRPASRYSAYEEGQSDETDVEHEDDEEYLAEEEDAISEEEEYLAEEEEEREYLEELEGESEDDGEDGDEEEAEAEAEAEAEEVEADDTSYGMGVSGRVTMGERKRTRDHGSPCESPAANRVESTGLSGRQRSTPQRHAAKRARSIIRECDLGDGDESNCEDGSARNDSSITNDGGGGDGDDGERSVEKAGCTEVLLAGQGDADLTDGNEDSCTVCKDGAELVIGVNIKLVSSTYIEARSMIVARQLRRASALALLWLLYQPLQLSLAKQIYSREAIKKAEKLTEAGKKLHPVLESQQGISLSKGSKTTANTHADVPMANTGNVAVYADTTTVAPAPLPSTCDPESIFLAIPREAGRLHAIVLALRCQ</sequence>